<dbReference type="InterPro" id="IPR001543">
    <property type="entry name" value="FliN-like_C"/>
</dbReference>
<evidence type="ECO:0000256" key="1">
    <source>
        <dbReference type="ARBA" id="ARBA00004117"/>
    </source>
</evidence>
<evidence type="ECO:0000256" key="11">
    <source>
        <dbReference type="SAM" id="MobiDB-lite"/>
    </source>
</evidence>
<feature type="region of interest" description="Disordered" evidence="11">
    <location>
        <begin position="1"/>
        <end position="30"/>
    </location>
</feature>
<comment type="caution">
    <text evidence="13">The sequence shown here is derived from an EMBL/GenBank/DDBJ whole genome shotgun (WGS) entry which is preliminary data.</text>
</comment>
<comment type="similarity">
    <text evidence="3">Belongs to the FliM family.</text>
</comment>
<evidence type="ECO:0000256" key="2">
    <source>
        <dbReference type="ARBA" id="ARBA00004202"/>
    </source>
</evidence>
<accession>A0ABS7BUP6</accession>
<dbReference type="Proteomes" id="UP000759103">
    <property type="component" value="Unassembled WGS sequence"/>
</dbReference>
<proteinExistence type="inferred from homology"/>
<evidence type="ECO:0000256" key="5">
    <source>
        <dbReference type="ARBA" id="ARBA00022475"/>
    </source>
</evidence>
<dbReference type="Gene3D" id="3.40.1550.10">
    <property type="entry name" value="CheC-like"/>
    <property type="match status" value="1"/>
</dbReference>
<evidence type="ECO:0000256" key="8">
    <source>
        <dbReference type="ARBA" id="ARBA00023136"/>
    </source>
</evidence>
<evidence type="ECO:0000259" key="12">
    <source>
        <dbReference type="Pfam" id="PF01052"/>
    </source>
</evidence>
<feature type="compositionally biased region" description="Basic and acidic residues" evidence="11">
    <location>
        <begin position="16"/>
        <end position="25"/>
    </location>
</feature>
<keyword evidence="7" id="KW-0283">Flagellar rotation</keyword>
<dbReference type="SUPFAM" id="SSF101801">
    <property type="entry name" value="Surface presentation of antigens (SPOA)"/>
    <property type="match status" value="1"/>
</dbReference>
<dbReference type="CDD" id="cd17908">
    <property type="entry name" value="FliM"/>
    <property type="match status" value="1"/>
</dbReference>
<keyword evidence="13" id="KW-0966">Cell projection</keyword>
<keyword evidence="9" id="KW-0975">Bacterial flagellum</keyword>
<keyword evidence="14" id="KW-1185">Reference proteome</keyword>
<keyword evidence="5" id="KW-1003">Cell membrane</keyword>
<keyword evidence="13" id="KW-0282">Flagellum</keyword>
<evidence type="ECO:0000256" key="4">
    <source>
        <dbReference type="ARBA" id="ARBA00021898"/>
    </source>
</evidence>
<dbReference type="PANTHER" id="PTHR30034">
    <property type="entry name" value="FLAGELLAR MOTOR SWITCH PROTEIN FLIM"/>
    <property type="match status" value="1"/>
</dbReference>
<comment type="subcellular location">
    <subcellularLocation>
        <location evidence="1">Bacterial flagellum basal body</location>
    </subcellularLocation>
    <subcellularLocation>
        <location evidence="2">Cell membrane</location>
        <topology evidence="2">Peripheral membrane protein</topology>
    </subcellularLocation>
</comment>
<keyword evidence="13" id="KW-0969">Cilium</keyword>
<protein>
    <recommendedName>
        <fullName evidence="4">Flagellar motor switch protein FliM</fullName>
    </recommendedName>
</protein>
<organism evidence="13 14">
    <name type="scientific">Sphingomonas citri</name>
    <dbReference type="NCBI Taxonomy" id="2862499"/>
    <lineage>
        <taxon>Bacteria</taxon>
        <taxon>Pseudomonadati</taxon>
        <taxon>Pseudomonadota</taxon>
        <taxon>Alphaproteobacteria</taxon>
        <taxon>Sphingomonadales</taxon>
        <taxon>Sphingomonadaceae</taxon>
        <taxon>Sphingomonas</taxon>
    </lineage>
</organism>
<evidence type="ECO:0000313" key="13">
    <source>
        <dbReference type="EMBL" id="MBW6533327.1"/>
    </source>
</evidence>
<dbReference type="PANTHER" id="PTHR30034:SF6">
    <property type="entry name" value="YOP PROTEINS TRANSLOCATION PROTEIN Q"/>
    <property type="match status" value="1"/>
</dbReference>
<dbReference type="RefSeq" id="WP_219750843.1">
    <property type="nucleotide sequence ID" value="NZ_JAHXZN010000021.1"/>
</dbReference>
<dbReference type="Pfam" id="PF01052">
    <property type="entry name" value="FliMN_C"/>
    <property type="match status" value="1"/>
</dbReference>
<evidence type="ECO:0000256" key="7">
    <source>
        <dbReference type="ARBA" id="ARBA00022779"/>
    </source>
</evidence>
<evidence type="ECO:0000313" key="14">
    <source>
        <dbReference type="Proteomes" id="UP000759103"/>
    </source>
</evidence>
<dbReference type="Pfam" id="PF02154">
    <property type="entry name" value="FliM"/>
    <property type="match status" value="1"/>
</dbReference>
<comment type="function">
    <text evidence="10">FliM is one of three proteins (FliG, FliN, FliM) that forms the rotor-mounted switch complex (C ring), located at the base of the basal body. This complex interacts with the CheY and CheZ chemotaxis proteins, in addition to contacting components of the motor that determine the direction of flagellar rotation.</text>
</comment>
<dbReference type="InterPro" id="IPR001689">
    <property type="entry name" value="Flag_FliM"/>
</dbReference>
<dbReference type="InterPro" id="IPR036429">
    <property type="entry name" value="SpoA-like_sf"/>
</dbReference>
<dbReference type="EMBL" id="JAHXZN010000021">
    <property type="protein sequence ID" value="MBW6533327.1"/>
    <property type="molecule type" value="Genomic_DNA"/>
</dbReference>
<dbReference type="Gene3D" id="2.30.330.10">
    <property type="entry name" value="SpoA-like"/>
    <property type="match status" value="1"/>
</dbReference>
<evidence type="ECO:0000256" key="6">
    <source>
        <dbReference type="ARBA" id="ARBA00022500"/>
    </source>
</evidence>
<feature type="domain" description="Flagellar motor switch protein FliN-like C-terminal" evidence="12">
    <location>
        <begin position="252"/>
        <end position="316"/>
    </location>
</feature>
<gene>
    <name evidence="13" type="ORF">KZ820_21525</name>
</gene>
<evidence type="ECO:0000256" key="9">
    <source>
        <dbReference type="ARBA" id="ARBA00023143"/>
    </source>
</evidence>
<name>A0ABS7BUP6_9SPHN</name>
<evidence type="ECO:0000256" key="10">
    <source>
        <dbReference type="ARBA" id="ARBA00025044"/>
    </source>
</evidence>
<sequence length="322" mass="34253">MVNEPDLSDFGLEPDATERRGRGRTDSPVGVTNLGAGSGAAGKLHPFGDLHTLQHLSARAARGVRQVFEGYWRSETRTWAEPLEVLRLADYRAARGDKLTAYLPLTMDGRPLLVVLDSQFVAELLDLFFGGTGDVSPTLALEFTPAADVLAQRVAAAMARTLQGAWEPLARAQFGAERCELGSNLIQGIEGDDVVISTRFGLARGSAKPLFVDVLYPVATLKPHTVALTGKVVAKPAEVDAEWRTQLTRAAMGVRLPVRSVLAEPTISLAKLMDLKEGDVIPISFGPDVPIVIGGVALGMGTVGTSNGRAAIRISKLEGPLL</sequence>
<keyword evidence="6" id="KW-0145">Chemotaxis</keyword>
<evidence type="ECO:0000256" key="3">
    <source>
        <dbReference type="ARBA" id="ARBA00011049"/>
    </source>
</evidence>
<keyword evidence="8" id="KW-0472">Membrane</keyword>
<dbReference type="InterPro" id="IPR028976">
    <property type="entry name" value="CheC-like_sf"/>
</dbReference>
<reference evidence="13 14" key="1">
    <citation type="submission" date="2021-07" db="EMBL/GenBank/DDBJ databases">
        <title>Sphingomonas sp.</title>
        <authorList>
            <person name="Feng G."/>
            <person name="Li J."/>
            <person name="Pan M."/>
        </authorList>
    </citation>
    <scope>NUCLEOTIDE SEQUENCE [LARGE SCALE GENOMIC DNA]</scope>
    <source>
        <strain evidence="13 14">RRHST34</strain>
    </source>
</reference>